<organism evidence="3 4">
    <name type="scientific">Rhodopirellula sallentina SM41</name>
    <dbReference type="NCBI Taxonomy" id="1263870"/>
    <lineage>
        <taxon>Bacteria</taxon>
        <taxon>Pseudomonadati</taxon>
        <taxon>Planctomycetota</taxon>
        <taxon>Planctomycetia</taxon>
        <taxon>Pirellulales</taxon>
        <taxon>Pirellulaceae</taxon>
        <taxon>Rhodopirellula</taxon>
    </lineage>
</organism>
<dbReference type="EMBL" id="ANOH01000326">
    <property type="protein sequence ID" value="EMI53812.1"/>
    <property type="molecule type" value="Genomic_DNA"/>
</dbReference>
<reference evidence="3 4" key="1">
    <citation type="journal article" date="2013" name="Mar. Genomics">
        <title>Expression of sulfatases in Rhodopirellula baltica and the diversity of sulfatases in the genus Rhodopirellula.</title>
        <authorList>
            <person name="Wegner C.E."/>
            <person name="Richter-Heitmann T."/>
            <person name="Klindworth A."/>
            <person name="Klockow C."/>
            <person name="Richter M."/>
            <person name="Achstetter T."/>
            <person name="Glockner F.O."/>
            <person name="Harder J."/>
        </authorList>
    </citation>
    <scope>NUCLEOTIDE SEQUENCE [LARGE SCALE GENOMIC DNA]</scope>
    <source>
        <strain evidence="3 4">SM41</strain>
    </source>
</reference>
<proteinExistence type="predicted"/>
<evidence type="ECO:0000313" key="3">
    <source>
        <dbReference type="EMBL" id="EMI53812.1"/>
    </source>
</evidence>
<evidence type="ECO:0000256" key="1">
    <source>
        <dbReference type="SAM" id="MobiDB-lite"/>
    </source>
</evidence>
<dbReference type="Gene3D" id="2.60.120.560">
    <property type="entry name" value="Exo-inulinase, domain 1"/>
    <property type="match status" value="2"/>
</dbReference>
<evidence type="ECO:0000313" key="4">
    <source>
        <dbReference type="Proteomes" id="UP000011885"/>
    </source>
</evidence>
<dbReference type="InterPro" id="IPR010496">
    <property type="entry name" value="AL/BT2_dom"/>
</dbReference>
<protein>
    <submittedName>
        <fullName evidence="3">Secreted protein containing DUF1080</fullName>
    </submittedName>
</protein>
<feature type="domain" description="3-keto-alpha-glucoside-1,2-lyase/3-keto-2-hydroxy-glucal hydratase" evidence="2">
    <location>
        <begin position="77"/>
        <end position="249"/>
    </location>
</feature>
<name>M5TX68_9BACT</name>
<dbReference type="PATRIC" id="fig|1263870.3.peg.5024"/>
<feature type="compositionally biased region" description="Pro residues" evidence="1">
    <location>
        <begin position="60"/>
        <end position="73"/>
    </location>
</feature>
<dbReference type="Proteomes" id="UP000011885">
    <property type="component" value="Unassembled WGS sequence"/>
</dbReference>
<dbReference type="Pfam" id="PF06439">
    <property type="entry name" value="3keto-disac_hyd"/>
    <property type="match status" value="2"/>
</dbReference>
<keyword evidence="4" id="KW-1185">Reference proteome</keyword>
<feature type="region of interest" description="Disordered" evidence="1">
    <location>
        <begin position="17"/>
        <end position="78"/>
    </location>
</feature>
<feature type="region of interest" description="Disordered" evidence="1">
    <location>
        <begin position="401"/>
        <end position="427"/>
    </location>
</feature>
<dbReference type="AlphaFoldDB" id="M5TX68"/>
<gene>
    <name evidence="3" type="ORF">RSSM_04749</name>
</gene>
<feature type="compositionally biased region" description="Low complexity" evidence="1">
    <location>
        <begin position="40"/>
        <end position="58"/>
    </location>
</feature>
<dbReference type="RefSeq" id="WP_008683944.1">
    <property type="nucleotide sequence ID" value="NZ_ANOH01000326.1"/>
</dbReference>
<evidence type="ECO:0000259" key="2">
    <source>
        <dbReference type="Pfam" id="PF06439"/>
    </source>
</evidence>
<feature type="domain" description="3-keto-alpha-glucoside-1,2-lyase/3-keto-2-hydroxy-glucal hydratase" evidence="2">
    <location>
        <begin position="256"/>
        <end position="483"/>
    </location>
</feature>
<sequence>MACRGLITLNIACVGNLQADGTTPQPPAADSPAEPDTASPAPEQANATPEPAAEAEAPAEPKPAPAPESPPATPERKAIFDGKSLNGWTNPYEWGKVEVVDGEIHLTAERKFFLVTEKEYHDYEFEAELKLPEGKSNSGFMARGQVQPNLVFGYQAEADPTERRWSGGLYDESRRQWLNPLWKQSEAQAAFDRNRWNRFRIRCVGHHLQFFVNDVPTTDYFDPADLSGRIGLQHHGEKGQTYRFRNLIVRDLGEQEWVPLFDATTANGELGEGEIIPGWKSVGGGTWTVADGILQGRASVEANEPNGLLYSTREFTNATFRIVYRYKQGDSGFFVRSKITPANPFIAGVQCEIDETDDVAGLYQTGGKGWVAKPLHYLDTRFPPDRRDVVRFQWEQARRGLSTAQRQNNSALASESDDADNANADDAPWQTMTVSVEGKRIVTHLNDCLAADFVVDDLADSGVIALQLHGNQNLEVDFRSIEILQPVRK</sequence>
<comment type="caution">
    <text evidence="3">The sequence shown here is derived from an EMBL/GenBank/DDBJ whole genome shotgun (WGS) entry which is preliminary data.</text>
</comment>
<accession>M5TX68</accession>
<dbReference type="GO" id="GO:0016787">
    <property type="term" value="F:hydrolase activity"/>
    <property type="evidence" value="ECO:0007669"/>
    <property type="project" value="InterPro"/>
</dbReference>